<dbReference type="PANTHER" id="PTHR31885">
    <property type="entry name" value="GH04784P"/>
    <property type="match status" value="1"/>
</dbReference>
<protein>
    <submittedName>
        <fullName evidence="7">Transmembrane protein</fullName>
    </submittedName>
</protein>
<reference evidence="7 8" key="1">
    <citation type="submission" date="2015-11" db="EMBL/GenBank/DDBJ databases">
        <title>Genomic analysis of 38 Legionella species identifies large and diverse effector repertoires.</title>
        <authorList>
            <person name="Burstein D."/>
            <person name="Amaro F."/>
            <person name="Zusman T."/>
            <person name="Lifshitz Z."/>
            <person name="Cohen O."/>
            <person name="Gilbert J.A."/>
            <person name="Pupko T."/>
            <person name="Shuman H.A."/>
            <person name="Segal G."/>
        </authorList>
    </citation>
    <scope>NUCLEOTIDE SEQUENCE [LARGE SCALE GENOMIC DNA]</scope>
    <source>
        <strain evidence="7 8">BL-540</strain>
    </source>
</reference>
<sequence length="228" mass="25977">MLGKTSKIIIVLFLLTSLLYLSLLPFIQYPVTTVLKPMPIIFLIILVWQSMAKSSVRLLLYAALGCSLLGDVILTLPIRMALEGGILSFMLAHCAYIVLYYQDSRFQIKRLFYFSIVLLFIACSYWYLSFYLGNMLIPVSIYLLFLTLMVFSAFQVQQNAAFIIGGACIFLSSDFILALNQFVFLNHPLANFLVMLSYFMAQFLLVYGLSQRQHREESFQGSTDTPSL</sequence>
<proteinExistence type="inferred from homology"/>
<evidence type="ECO:0000256" key="4">
    <source>
        <dbReference type="ARBA" id="ARBA00022989"/>
    </source>
</evidence>
<gene>
    <name evidence="7" type="ORF">Ljor_2103</name>
</gene>
<dbReference type="GO" id="GO:0016787">
    <property type="term" value="F:hydrolase activity"/>
    <property type="evidence" value="ECO:0007669"/>
    <property type="project" value="TreeGrafter"/>
</dbReference>
<feature type="transmembrane region" description="Helical" evidence="6">
    <location>
        <begin position="189"/>
        <end position="209"/>
    </location>
</feature>
<dbReference type="OrthoDB" id="5651790at2"/>
<dbReference type="PATRIC" id="fig|456.5.peg.2258"/>
<feature type="transmembrane region" description="Helical" evidence="6">
    <location>
        <begin position="58"/>
        <end position="78"/>
    </location>
</feature>
<feature type="transmembrane region" description="Helical" evidence="6">
    <location>
        <begin position="7"/>
        <end position="27"/>
    </location>
</feature>
<evidence type="ECO:0000256" key="3">
    <source>
        <dbReference type="ARBA" id="ARBA00022692"/>
    </source>
</evidence>
<comment type="subcellular location">
    <subcellularLocation>
        <location evidence="1">Membrane</location>
        <topology evidence="1">Multi-pass membrane protein</topology>
    </subcellularLocation>
</comment>
<dbReference type="GO" id="GO:0016020">
    <property type="term" value="C:membrane"/>
    <property type="evidence" value="ECO:0007669"/>
    <property type="project" value="UniProtKB-SubCell"/>
</dbReference>
<feature type="transmembrane region" description="Helical" evidence="6">
    <location>
        <begin position="33"/>
        <end position="51"/>
    </location>
</feature>
<dbReference type="STRING" id="456.Ljor_2103"/>
<evidence type="ECO:0000256" key="2">
    <source>
        <dbReference type="ARBA" id="ARBA00007375"/>
    </source>
</evidence>
<feature type="transmembrane region" description="Helical" evidence="6">
    <location>
        <begin position="111"/>
        <end position="129"/>
    </location>
</feature>
<dbReference type="Proteomes" id="UP000055035">
    <property type="component" value="Unassembled WGS sequence"/>
</dbReference>
<keyword evidence="4 6" id="KW-1133">Transmembrane helix</keyword>
<comment type="similarity">
    <text evidence="2">Belongs to the TMEM86 family.</text>
</comment>
<dbReference type="RefSeq" id="WP_058471519.1">
    <property type="nucleotide sequence ID" value="NZ_CAAAIC010000001.1"/>
</dbReference>
<dbReference type="Pfam" id="PF07947">
    <property type="entry name" value="YhhN"/>
    <property type="match status" value="1"/>
</dbReference>
<evidence type="ECO:0000313" key="7">
    <source>
        <dbReference type="EMBL" id="KTD17797.1"/>
    </source>
</evidence>
<feature type="transmembrane region" description="Helical" evidence="6">
    <location>
        <begin position="84"/>
        <end position="102"/>
    </location>
</feature>
<dbReference type="PANTHER" id="PTHR31885:SF6">
    <property type="entry name" value="GH04784P"/>
    <property type="match status" value="1"/>
</dbReference>
<dbReference type="AlphaFoldDB" id="A0A0W0VCD5"/>
<name>A0A0W0VCD5_9GAMM</name>
<keyword evidence="3 6" id="KW-0812">Transmembrane</keyword>
<accession>A0A0W0VCD5</accession>
<evidence type="ECO:0000256" key="1">
    <source>
        <dbReference type="ARBA" id="ARBA00004141"/>
    </source>
</evidence>
<evidence type="ECO:0000256" key="6">
    <source>
        <dbReference type="SAM" id="Phobius"/>
    </source>
</evidence>
<evidence type="ECO:0000256" key="5">
    <source>
        <dbReference type="ARBA" id="ARBA00023136"/>
    </source>
</evidence>
<evidence type="ECO:0000313" key="8">
    <source>
        <dbReference type="Proteomes" id="UP000055035"/>
    </source>
</evidence>
<keyword evidence="8" id="KW-1185">Reference proteome</keyword>
<comment type="caution">
    <text evidence="7">The sequence shown here is derived from an EMBL/GenBank/DDBJ whole genome shotgun (WGS) entry which is preliminary data.</text>
</comment>
<dbReference type="InterPro" id="IPR012506">
    <property type="entry name" value="TMEM86B-like"/>
</dbReference>
<dbReference type="EMBL" id="LNYJ01000011">
    <property type="protein sequence ID" value="KTD17797.1"/>
    <property type="molecule type" value="Genomic_DNA"/>
</dbReference>
<feature type="transmembrane region" description="Helical" evidence="6">
    <location>
        <begin position="161"/>
        <end position="183"/>
    </location>
</feature>
<feature type="transmembrane region" description="Helical" evidence="6">
    <location>
        <begin position="135"/>
        <end position="154"/>
    </location>
</feature>
<organism evidence="7 8">
    <name type="scientific">Legionella jordanis</name>
    <dbReference type="NCBI Taxonomy" id="456"/>
    <lineage>
        <taxon>Bacteria</taxon>
        <taxon>Pseudomonadati</taxon>
        <taxon>Pseudomonadota</taxon>
        <taxon>Gammaproteobacteria</taxon>
        <taxon>Legionellales</taxon>
        <taxon>Legionellaceae</taxon>
        <taxon>Legionella</taxon>
    </lineage>
</organism>
<keyword evidence="5 6" id="KW-0472">Membrane</keyword>